<evidence type="ECO:0000313" key="1">
    <source>
        <dbReference type="EMBL" id="OFI47650.1"/>
    </source>
</evidence>
<dbReference type="Proteomes" id="UP000177273">
    <property type="component" value="Unassembled WGS sequence"/>
</dbReference>
<accession>A0A9Q5JHY5</accession>
<sequence length="108" mass="12220">MATYDEKQEKVLDKIAATIKDLDSTVADYTKLSVDGKSHSFREWIDEKKAIHEIKKALREVGKYDDNAEGQFDKELSDISDYVKSVQSKLQNDLESNNSSKSSNSSNK</sequence>
<proteinExistence type="predicted"/>
<name>A0A9Q5JHY5_9LACT</name>
<evidence type="ECO:0000313" key="2">
    <source>
        <dbReference type="Proteomes" id="UP000177273"/>
    </source>
</evidence>
<protein>
    <submittedName>
        <fullName evidence="1">Uncharacterized protein</fullName>
    </submittedName>
</protein>
<gene>
    <name evidence="1" type="ORF">BG262_08070</name>
</gene>
<keyword evidence="2" id="KW-1185">Reference proteome</keyword>
<comment type="caution">
    <text evidence="1">The sequence shown here is derived from an EMBL/GenBank/DDBJ whole genome shotgun (WGS) entry which is preliminary data.</text>
</comment>
<organism evidence="1 2">
    <name type="scientific">Floricoccus penangensis</name>
    <dbReference type="NCBI Taxonomy" id="1859475"/>
    <lineage>
        <taxon>Bacteria</taxon>
        <taxon>Bacillati</taxon>
        <taxon>Bacillota</taxon>
        <taxon>Bacilli</taxon>
        <taxon>Lactobacillales</taxon>
        <taxon>Streptococcaceae</taxon>
        <taxon>Floricoccus</taxon>
    </lineage>
</organism>
<dbReference type="RefSeq" id="WP_070787048.1">
    <property type="nucleotide sequence ID" value="NZ_CP075561.1"/>
</dbReference>
<dbReference type="AlphaFoldDB" id="A0A9Q5JHY5"/>
<dbReference type="EMBL" id="MKIQ01000003">
    <property type="protein sequence ID" value="OFI47650.1"/>
    <property type="molecule type" value="Genomic_DNA"/>
</dbReference>
<reference evidence="2" key="1">
    <citation type="submission" date="2016-09" db="EMBL/GenBank/DDBJ databases">
        <title>Draft genome sequence of a novel species of the family Streptococcaceae isolated from flowers.</title>
        <authorList>
            <person name="Chuah L.-O."/>
            <person name="Yap K.-P."/>
            <person name="Thong K.L."/>
            <person name="Liong M.T."/>
            <person name="Ahmad R."/>
            <person name="Rusul G."/>
        </authorList>
    </citation>
    <scope>NUCLEOTIDE SEQUENCE [LARGE SCALE GENOMIC DNA]</scope>
    <source>
        <strain evidence="2">HibF3</strain>
    </source>
</reference>